<dbReference type="InterPro" id="IPR039538">
    <property type="entry name" value="BetI_C"/>
</dbReference>
<accession>A0A2W1LAE1</accession>
<dbReference type="InterPro" id="IPR023772">
    <property type="entry name" value="DNA-bd_HTH_TetR-type_CS"/>
</dbReference>
<dbReference type="RefSeq" id="WP_111146598.1">
    <property type="nucleotide sequence ID" value="NZ_QKRB01000043.1"/>
</dbReference>
<keyword evidence="4" id="KW-0804">Transcription</keyword>
<dbReference type="Pfam" id="PF13977">
    <property type="entry name" value="TetR_C_6"/>
    <property type="match status" value="1"/>
</dbReference>
<dbReference type="InterPro" id="IPR050109">
    <property type="entry name" value="HTH-type_TetR-like_transc_reg"/>
</dbReference>
<keyword evidence="8" id="KW-1185">Reference proteome</keyword>
<evidence type="ECO:0000256" key="3">
    <source>
        <dbReference type="ARBA" id="ARBA00023125"/>
    </source>
</evidence>
<dbReference type="PROSITE" id="PS50977">
    <property type="entry name" value="HTH_TETR_2"/>
    <property type="match status" value="1"/>
</dbReference>
<feature type="domain" description="HTH tetR-type" evidence="6">
    <location>
        <begin position="8"/>
        <end position="68"/>
    </location>
</feature>
<dbReference type="PROSITE" id="PS01081">
    <property type="entry name" value="HTH_TETR_1"/>
    <property type="match status" value="1"/>
</dbReference>
<organism evidence="7 8">
    <name type="scientific">Paenibacillus sambharensis</name>
    <dbReference type="NCBI Taxonomy" id="1803190"/>
    <lineage>
        <taxon>Bacteria</taxon>
        <taxon>Bacillati</taxon>
        <taxon>Bacillota</taxon>
        <taxon>Bacilli</taxon>
        <taxon>Bacillales</taxon>
        <taxon>Paenibacillaceae</taxon>
        <taxon>Paenibacillus</taxon>
    </lineage>
</organism>
<keyword evidence="1" id="KW-0678">Repressor</keyword>
<evidence type="ECO:0000256" key="4">
    <source>
        <dbReference type="ARBA" id="ARBA00023163"/>
    </source>
</evidence>
<dbReference type="Gene3D" id="1.10.357.10">
    <property type="entry name" value="Tetracycline Repressor, domain 2"/>
    <property type="match status" value="1"/>
</dbReference>
<evidence type="ECO:0000259" key="6">
    <source>
        <dbReference type="PROSITE" id="PS50977"/>
    </source>
</evidence>
<dbReference type="InterPro" id="IPR001647">
    <property type="entry name" value="HTH_TetR"/>
</dbReference>
<evidence type="ECO:0000256" key="2">
    <source>
        <dbReference type="ARBA" id="ARBA00023015"/>
    </source>
</evidence>
<proteinExistence type="predicted"/>
<sequence length="196" mass="22195">MPKNVNHEEKKDQIAEAAWRVILNHGMEGASVRNIAVEAGISVGALRHYFATQDELLVYAMTLVTEKVKERVEHIAALDLPPQEKVIKILCEIVPLNKQTMTEMEVWFSFIIHLRHKGDRFALQSDGVLNGIRAVVEYLDANRMLLPGLDQAVETERLYALVDGIALHAMLEPQRLKREQIVAVLTRHIQSICKEA</sequence>
<gene>
    <name evidence="7" type="ORF">DNH61_10405</name>
</gene>
<dbReference type="Pfam" id="PF00440">
    <property type="entry name" value="TetR_N"/>
    <property type="match status" value="1"/>
</dbReference>
<dbReference type="InterPro" id="IPR036271">
    <property type="entry name" value="Tet_transcr_reg_TetR-rel_C_sf"/>
</dbReference>
<dbReference type="GO" id="GO:0003700">
    <property type="term" value="F:DNA-binding transcription factor activity"/>
    <property type="evidence" value="ECO:0007669"/>
    <property type="project" value="TreeGrafter"/>
</dbReference>
<keyword evidence="2" id="KW-0805">Transcription regulation</keyword>
<name>A0A2W1LAE1_9BACL</name>
<evidence type="ECO:0000313" key="8">
    <source>
        <dbReference type="Proteomes" id="UP000249522"/>
    </source>
</evidence>
<comment type="caution">
    <text evidence="7">The sequence shown here is derived from an EMBL/GenBank/DDBJ whole genome shotgun (WGS) entry which is preliminary data.</text>
</comment>
<dbReference type="GO" id="GO:0000976">
    <property type="term" value="F:transcription cis-regulatory region binding"/>
    <property type="evidence" value="ECO:0007669"/>
    <property type="project" value="TreeGrafter"/>
</dbReference>
<evidence type="ECO:0000313" key="7">
    <source>
        <dbReference type="EMBL" id="PZD95853.1"/>
    </source>
</evidence>
<dbReference type="EMBL" id="QKRB01000043">
    <property type="protein sequence ID" value="PZD95853.1"/>
    <property type="molecule type" value="Genomic_DNA"/>
</dbReference>
<dbReference type="InterPro" id="IPR009057">
    <property type="entry name" value="Homeodomain-like_sf"/>
</dbReference>
<dbReference type="PANTHER" id="PTHR30055">
    <property type="entry name" value="HTH-TYPE TRANSCRIPTIONAL REGULATOR RUTR"/>
    <property type="match status" value="1"/>
</dbReference>
<dbReference type="SUPFAM" id="SSF48498">
    <property type="entry name" value="Tetracyclin repressor-like, C-terminal domain"/>
    <property type="match status" value="1"/>
</dbReference>
<dbReference type="OrthoDB" id="9816296at2"/>
<dbReference type="SUPFAM" id="SSF46689">
    <property type="entry name" value="Homeodomain-like"/>
    <property type="match status" value="1"/>
</dbReference>
<protein>
    <submittedName>
        <fullName evidence="7">TetR family transcriptional regulator</fullName>
    </submittedName>
</protein>
<dbReference type="AlphaFoldDB" id="A0A2W1LAE1"/>
<evidence type="ECO:0000256" key="5">
    <source>
        <dbReference type="PROSITE-ProRule" id="PRU00335"/>
    </source>
</evidence>
<keyword evidence="3 5" id="KW-0238">DNA-binding</keyword>
<dbReference type="Proteomes" id="UP000249522">
    <property type="component" value="Unassembled WGS sequence"/>
</dbReference>
<reference evidence="7 8" key="1">
    <citation type="submission" date="2018-06" db="EMBL/GenBank/DDBJ databases">
        <title>Paenibacillus imtechensis sp. nov.</title>
        <authorList>
            <person name="Pinnaka A.K."/>
            <person name="Singh H."/>
            <person name="Kaur M."/>
        </authorList>
    </citation>
    <scope>NUCLEOTIDE SEQUENCE [LARGE SCALE GENOMIC DNA]</scope>
    <source>
        <strain evidence="7 8">SMB1</strain>
    </source>
</reference>
<feature type="DNA-binding region" description="H-T-H motif" evidence="5">
    <location>
        <begin position="31"/>
        <end position="50"/>
    </location>
</feature>
<evidence type="ECO:0000256" key="1">
    <source>
        <dbReference type="ARBA" id="ARBA00022491"/>
    </source>
</evidence>
<dbReference type="PANTHER" id="PTHR30055:SF226">
    <property type="entry name" value="HTH-TYPE TRANSCRIPTIONAL REGULATOR PKSA"/>
    <property type="match status" value="1"/>
</dbReference>